<comment type="caution">
    <text evidence="1">The sequence shown here is derived from an EMBL/GenBank/DDBJ whole genome shotgun (WGS) entry which is preliminary data.</text>
</comment>
<accession>A0A7Y8XZG5</accession>
<organism evidence="1 2">
    <name type="scientific">Flavobacterium agri</name>
    <dbReference type="NCBI Taxonomy" id="2743471"/>
    <lineage>
        <taxon>Bacteria</taxon>
        <taxon>Pseudomonadati</taxon>
        <taxon>Bacteroidota</taxon>
        <taxon>Flavobacteriia</taxon>
        <taxon>Flavobacteriales</taxon>
        <taxon>Flavobacteriaceae</taxon>
        <taxon>Flavobacterium</taxon>
    </lineage>
</organism>
<dbReference type="AlphaFoldDB" id="A0A7Y8XZG5"/>
<dbReference type="Pfam" id="PF00805">
    <property type="entry name" value="Pentapeptide"/>
    <property type="match status" value="1"/>
</dbReference>
<evidence type="ECO:0000313" key="2">
    <source>
        <dbReference type="Proteomes" id="UP000535020"/>
    </source>
</evidence>
<dbReference type="Pfam" id="PF13599">
    <property type="entry name" value="Pentapeptide_4"/>
    <property type="match status" value="1"/>
</dbReference>
<dbReference type="EMBL" id="JACBJI010000001">
    <property type="protein sequence ID" value="NYA69779.1"/>
    <property type="molecule type" value="Genomic_DNA"/>
</dbReference>
<sequence length="188" mass="21365">MIRYTANRTFKEAFKAEDIMYTDFENCIFDGCDFTACNFTGVVFIDCVFRDCNFASAKIHYVALRGAAFIACDFTDVNFAMVDPLLFDISFTDCVLDYAKFYTLKLPRTVFTNCSIVASDFMASDLTDAIFDRCNLHKTVFIDTIANKTDFTTSFNFTIDPEKNKLKKAMFSKDGLIGLLAKHEIIVK</sequence>
<keyword evidence="2" id="KW-1185">Reference proteome</keyword>
<reference evidence="1 2" key="1">
    <citation type="submission" date="2020-07" db="EMBL/GenBank/DDBJ databases">
        <authorList>
            <person name="Sun Q."/>
        </authorList>
    </citation>
    <scope>NUCLEOTIDE SEQUENCE [LARGE SCALE GENOMIC DNA]</scope>
    <source>
        <strain evidence="1 2">MAH-1</strain>
    </source>
</reference>
<proteinExistence type="predicted"/>
<dbReference type="SUPFAM" id="SSF141571">
    <property type="entry name" value="Pentapeptide repeat-like"/>
    <property type="match status" value="1"/>
</dbReference>
<name>A0A7Y8XZG5_9FLAO</name>
<dbReference type="PANTHER" id="PTHR42999">
    <property type="entry name" value="ANTIBIOTIC RESISTANCE PROTEIN MCBG"/>
    <property type="match status" value="1"/>
</dbReference>
<evidence type="ECO:0000313" key="1">
    <source>
        <dbReference type="EMBL" id="NYA69779.1"/>
    </source>
</evidence>
<protein>
    <submittedName>
        <fullName evidence="1">Pentapeptide repeat-containing protein</fullName>
    </submittedName>
</protein>
<dbReference type="InterPro" id="IPR052949">
    <property type="entry name" value="PA_immunity-related"/>
</dbReference>
<gene>
    <name evidence="1" type="ORF">HZF10_02525</name>
</gene>
<dbReference type="InterPro" id="IPR001646">
    <property type="entry name" value="5peptide_repeat"/>
</dbReference>
<dbReference type="Gene3D" id="2.160.20.80">
    <property type="entry name" value="E3 ubiquitin-protein ligase SopA"/>
    <property type="match status" value="1"/>
</dbReference>
<dbReference type="PANTHER" id="PTHR42999:SF1">
    <property type="entry name" value="PENTAPEPTIDE REPEAT-CONTAINING PROTEIN"/>
    <property type="match status" value="1"/>
</dbReference>
<dbReference type="Proteomes" id="UP000535020">
    <property type="component" value="Unassembled WGS sequence"/>
</dbReference>
<dbReference type="RefSeq" id="WP_176004605.1">
    <property type="nucleotide sequence ID" value="NZ_JABWMI010000005.1"/>
</dbReference>